<dbReference type="VEuPathDB" id="FungiDB:BD410DRAFT_843864"/>
<reference evidence="2 3" key="1">
    <citation type="submission" date="2018-06" db="EMBL/GenBank/DDBJ databases">
        <title>A transcriptomic atlas of mushroom development highlights an independent origin of complex multicellularity.</title>
        <authorList>
            <consortium name="DOE Joint Genome Institute"/>
            <person name="Krizsan K."/>
            <person name="Almasi E."/>
            <person name="Merenyi Z."/>
            <person name="Sahu N."/>
            <person name="Viragh M."/>
            <person name="Koszo T."/>
            <person name="Mondo S."/>
            <person name="Kiss B."/>
            <person name="Balint B."/>
            <person name="Kues U."/>
            <person name="Barry K."/>
            <person name="Hegedus J.C."/>
            <person name="Henrissat B."/>
            <person name="Johnson J."/>
            <person name="Lipzen A."/>
            <person name="Ohm R."/>
            <person name="Nagy I."/>
            <person name="Pangilinan J."/>
            <person name="Yan J."/>
            <person name="Xiong Y."/>
            <person name="Grigoriev I.V."/>
            <person name="Hibbett D.S."/>
            <person name="Nagy L.G."/>
        </authorList>
    </citation>
    <scope>NUCLEOTIDE SEQUENCE [LARGE SCALE GENOMIC DNA]</scope>
    <source>
        <strain evidence="2 3">SZMC22713</strain>
    </source>
</reference>
<organism evidence="2 3">
    <name type="scientific">Rickenella mellea</name>
    <dbReference type="NCBI Taxonomy" id="50990"/>
    <lineage>
        <taxon>Eukaryota</taxon>
        <taxon>Fungi</taxon>
        <taxon>Dikarya</taxon>
        <taxon>Basidiomycota</taxon>
        <taxon>Agaricomycotina</taxon>
        <taxon>Agaricomycetes</taxon>
        <taxon>Hymenochaetales</taxon>
        <taxon>Rickenellaceae</taxon>
        <taxon>Rickenella</taxon>
    </lineage>
</organism>
<name>A0A4Y7PPR3_9AGAM</name>
<dbReference type="AlphaFoldDB" id="A0A4Y7PPR3"/>
<gene>
    <name evidence="2" type="ORF">BD410DRAFT_843864</name>
</gene>
<feature type="region of interest" description="Disordered" evidence="1">
    <location>
        <begin position="1"/>
        <end position="40"/>
    </location>
</feature>
<evidence type="ECO:0000313" key="3">
    <source>
        <dbReference type="Proteomes" id="UP000294933"/>
    </source>
</evidence>
<protein>
    <submittedName>
        <fullName evidence="2">Uncharacterized protein</fullName>
    </submittedName>
</protein>
<feature type="compositionally biased region" description="Low complexity" evidence="1">
    <location>
        <begin position="25"/>
        <end position="40"/>
    </location>
</feature>
<feature type="compositionally biased region" description="Low complexity" evidence="1">
    <location>
        <begin position="69"/>
        <end position="91"/>
    </location>
</feature>
<evidence type="ECO:0000256" key="1">
    <source>
        <dbReference type="SAM" id="MobiDB-lite"/>
    </source>
</evidence>
<evidence type="ECO:0000313" key="2">
    <source>
        <dbReference type="EMBL" id="TDL17165.1"/>
    </source>
</evidence>
<proteinExistence type="predicted"/>
<sequence length="140" mass="14091">MVQRQRRIFSAGALATTPKTIASHTGRPSPGTGASGGATTVNSSYVVSTTVPATSPIRTTSLDTITNPSSASSASRTATALRRTSDASSSAIIPNATPKPNTSPVATIKSSTSRSAAITTASDGATKLVTMSHVLNVRSC</sequence>
<dbReference type="Proteomes" id="UP000294933">
    <property type="component" value="Unassembled WGS sequence"/>
</dbReference>
<dbReference type="EMBL" id="ML170227">
    <property type="protein sequence ID" value="TDL17165.1"/>
    <property type="molecule type" value="Genomic_DNA"/>
</dbReference>
<accession>A0A4Y7PPR3</accession>
<keyword evidence="3" id="KW-1185">Reference proteome</keyword>
<feature type="compositionally biased region" description="Polar residues" evidence="1">
    <location>
        <begin position="59"/>
        <end position="68"/>
    </location>
</feature>
<feature type="compositionally biased region" description="Low complexity" evidence="1">
    <location>
        <begin position="106"/>
        <end position="115"/>
    </location>
</feature>
<feature type="region of interest" description="Disordered" evidence="1">
    <location>
        <begin position="59"/>
        <end position="115"/>
    </location>
</feature>